<proteinExistence type="predicted"/>
<dbReference type="Pfam" id="PF13439">
    <property type="entry name" value="Glyco_transf_4"/>
    <property type="match status" value="1"/>
</dbReference>
<feature type="domain" description="Glycosyl transferase family 1" evidence="2">
    <location>
        <begin position="222"/>
        <end position="396"/>
    </location>
</feature>
<evidence type="ECO:0000259" key="2">
    <source>
        <dbReference type="Pfam" id="PF00534"/>
    </source>
</evidence>
<dbReference type="SUPFAM" id="SSF53756">
    <property type="entry name" value="UDP-Glycosyltransferase/glycogen phosphorylase"/>
    <property type="match status" value="1"/>
</dbReference>
<dbReference type="SUPFAM" id="SSF53448">
    <property type="entry name" value="Nucleotide-diphospho-sugar transferases"/>
    <property type="match status" value="1"/>
</dbReference>
<evidence type="ECO:0000313" key="6">
    <source>
        <dbReference type="Proteomes" id="UP000468766"/>
    </source>
</evidence>
<feature type="domain" description="Glycosyltransferase 2-like" evidence="3">
    <location>
        <begin position="466"/>
        <end position="600"/>
    </location>
</feature>
<gene>
    <name evidence="5" type="ORF">F9B85_12190</name>
</gene>
<evidence type="ECO:0000313" key="5">
    <source>
        <dbReference type="EMBL" id="KAB2951556.1"/>
    </source>
</evidence>
<feature type="compositionally biased region" description="Basic and acidic residues" evidence="1">
    <location>
        <begin position="218"/>
        <end position="229"/>
    </location>
</feature>
<evidence type="ECO:0000259" key="3">
    <source>
        <dbReference type="Pfam" id="PF00535"/>
    </source>
</evidence>
<keyword evidence="5" id="KW-0808">Transferase</keyword>
<keyword evidence="6" id="KW-1185">Reference proteome</keyword>
<comment type="caution">
    <text evidence="5">The sequence shown here is derived from an EMBL/GenBank/DDBJ whole genome shotgun (WGS) entry which is preliminary data.</text>
</comment>
<dbReference type="RefSeq" id="WP_151621329.1">
    <property type="nucleotide sequence ID" value="NZ_WBXO01000011.1"/>
</dbReference>
<evidence type="ECO:0000256" key="1">
    <source>
        <dbReference type="SAM" id="MobiDB-lite"/>
    </source>
</evidence>
<dbReference type="PANTHER" id="PTHR22916:SF3">
    <property type="entry name" value="UDP-GLCNAC:BETAGAL BETA-1,3-N-ACETYLGLUCOSAMINYLTRANSFERASE-LIKE PROTEIN 1"/>
    <property type="match status" value="1"/>
</dbReference>
<dbReference type="PANTHER" id="PTHR22916">
    <property type="entry name" value="GLYCOSYLTRANSFERASE"/>
    <property type="match status" value="1"/>
</dbReference>
<organism evidence="5 6">
    <name type="scientific">Heliorestis acidaminivorans</name>
    <dbReference type="NCBI Taxonomy" id="553427"/>
    <lineage>
        <taxon>Bacteria</taxon>
        <taxon>Bacillati</taxon>
        <taxon>Bacillota</taxon>
        <taxon>Clostridia</taxon>
        <taxon>Eubacteriales</taxon>
        <taxon>Heliobacteriaceae</taxon>
        <taxon>Heliorestis</taxon>
    </lineage>
</organism>
<name>A0A6I0EY23_9FIRM</name>
<dbReference type="AlphaFoldDB" id="A0A6I0EY23"/>
<sequence>MAAKPEKGRVGMHIWMMTTEYRPEHGEGIATYFEQASRIYSQKGHKVTIFVADSSLKVAQSISQEGNLRIVRFQTNQEYYYYYMFYVPALSYQYAKVIGQFIEREGKPDCIECQDYGGIAYFLIQRKLTLESIYENINITIVIHRPRLLQAVLEEFSQYENNEFRILEMERFCFRAADGLIFPSASLLQRLSQEVDLTKQNCYIIPHPYQGPYEDGEEKEKKEEKAEKNQSEPVAMLYVGKLQLGQGTLQLLEYLKARWDRGWLFPLIMLGKDSTNYRENRLMSQLIQERYKKYIDQGLLRYEGNVKPQQVHAKLQESLVLLAPFLQAGFSYAVIEALALGQMVLKYQEVNQQENEHNEQDYAFFYHDQDQFHKQLDKIYALTAEERKNYALRGQKRVQQIYHPDRFYQAKQKVWEEILQKAQLSDKATATTVGEKEVKAHFPFIRERPKAKVDPALKTGHKDLLTIIIPYYNMGAYVKETMEELQKVTYQHKEILLINDGSDDLASLQILEEIEETYGPIRRIDQKNQGLVSVRNRGAQEALGEFIAFLDPDDWVAPQYYERAIKILQKYDNVSAVGCWYQIFQDMQGLWTNWNPEPPEILVSNTFNGQSAVYRKSDFLAYGRNDSTLPYALEDYEPTIHLVKQGCGAVVIPEAWFFYRIRKDSMARQFNRSNLSYAFQIIAEKHEPFFQEYALEIFNMLMGDFPNKGPLPSRESAGKER</sequence>
<dbReference type="Gene3D" id="3.40.50.2000">
    <property type="entry name" value="Glycogen Phosphorylase B"/>
    <property type="match status" value="2"/>
</dbReference>
<evidence type="ECO:0000259" key="4">
    <source>
        <dbReference type="Pfam" id="PF13439"/>
    </source>
</evidence>
<dbReference type="InterPro" id="IPR001173">
    <property type="entry name" value="Glyco_trans_2-like"/>
</dbReference>
<dbReference type="Gene3D" id="3.90.550.10">
    <property type="entry name" value="Spore Coat Polysaccharide Biosynthesis Protein SpsA, Chain A"/>
    <property type="match status" value="1"/>
</dbReference>
<dbReference type="CDD" id="cd00761">
    <property type="entry name" value="Glyco_tranf_GTA_type"/>
    <property type="match status" value="1"/>
</dbReference>
<dbReference type="InterPro" id="IPR028098">
    <property type="entry name" value="Glyco_trans_4-like_N"/>
</dbReference>
<dbReference type="GO" id="GO:0016758">
    <property type="term" value="F:hexosyltransferase activity"/>
    <property type="evidence" value="ECO:0007669"/>
    <property type="project" value="UniProtKB-ARBA"/>
</dbReference>
<dbReference type="Proteomes" id="UP000468766">
    <property type="component" value="Unassembled WGS sequence"/>
</dbReference>
<reference evidence="5 6" key="1">
    <citation type="submission" date="2019-10" db="EMBL/GenBank/DDBJ databases">
        <title>Whole-genome sequence of the extremophile Heliorestis acidaminivorans DSM 24790.</title>
        <authorList>
            <person name="Kyndt J.A."/>
            <person name="Meyer T.E."/>
        </authorList>
    </citation>
    <scope>NUCLEOTIDE SEQUENCE [LARGE SCALE GENOMIC DNA]</scope>
    <source>
        <strain evidence="5 6">DSM 24790</strain>
    </source>
</reference>
<feature type="region of interest" description="Disordered" evidence="1">
    <location>
        <begin position="209"/>
        <end position="229"/>
    </location>
</feature>
<accession>A0A6I0EY23</accession>
<feature type="domain" description="Glycosyltransferase subfamily 4-like N-terminal" evidence="4">
    <location>
        <begin position="28"/>
        <end position="207"/>
    </location>
</feature>
<dbReference type="Pfam" id="PF00534">
    <property type="entry name" value="Glycos_transf_1"/>
    <property type="match status" value="1"/>
</dbReference>
<protein>
    <submittedName>
        <fullName evidence="5">Glycosyltransferase</fullName>
    </submittedName>
</protein>
<dbReference type="InterPro" id="IPR001296">
    <property type="entry name" value="Glyco_trans_1"/>
</dbReference>
<dbReference type="OrthoDB" id="1640114at2"/>
<dbReference type="Pfam" id="PF00535">
    <property type="entry name" value="Glycos_transf_2"/>
    <property type="match status" value="1"/>
</dbReference>
<dbReference type="EMBL" id="WBXO01000011">
    <property type="protein sequence ID" value="KAB2951556.1"/>
    <property type="molecule type" value="Genomic_DNA"/>
</dbReference>
<dbReference type="InterPro" id="IPR029044">
    <property type="entry name" value="Nucleotide-diphossugar_trans"/>
</dbReference>